<feature type="region of interest" description="Disordered" evidence="1">
    <location>
        <begin position="1"/>
        <end position="52"/>
    </location>
</feature>
<evidence type="ECO:0000313" key="4">
    <source>
        <dbReference type="Proteomes" id="UP001275932"/>
    </source>
</evidence>
<accession>A0ABU4WFZ9</accession>
<evidence type="ECO:0000256" key="2">
    <source>
        <dbReference type="SAM" id="Phobius"/>
    </source>
</evidence>
<keyword evidence="2" id="KW-1133">Transmembrane helix</keyword>
<reference evidence="3 4" key="1">
    <citation type="submission" date="2022-03" db="EMBL/GenBank/DDBJ databases">
        <title>Novel taxa within the pig intestine.</title>
        <authorList>
            <person name="Wylensek D."/>
            <person name="Bishof K."/>
            <person name="Afrizal A."/>
            <person name="Clavel T."/>
        </authorList>
    </citation>
    <scope>NUCLEOTIDE SEQUENCE [LARGE SCALE GENOMIC DNA]</scope>
    <source>
        <strain evidence="3 4">CLA-KB-P66</strain>
    </source>
</reference>
<evidence type="ECO:0000313" key="3">
    <source>
        <dbReference type="EMBL" id="MDX8414658.1"/>
    </source>
</evidence>
<organism evidence="3 4">
    <name type="scientific">Intestinicryptomonas porci</name>
    <dbReference type="NCBI Taxonomy" id="2926320"/>
    <lineage>
        <taxon>Bacteria</taxon>
        <taxon>Pseudomonadati</taxon>
        <taxon>Verrucomicrobiota</taxon>
        <taxon>Opitutia</taxon>
        <taxon>Opitutales</taxon>
        <taxon>Intestinicryptomonaceae</taxon>
        <taxon>Intestinicryptomonas</taxon>
    </lineage>
</organism>
<dbReference type="RefSeq" id="WP_370396108.1">
    <property type="nucleotide sequence ID" value="NZ_JALBUT010000001.1"/>
</dbReference>
<sequence length="459" mass="51685">MSDLDEQNPSPVRGDSGDEVYEDERELKRGVLDEFSRPAGIPLNRSDVNPRLRSVRGDVYGVPPYGAPPPPPPPPPNFYGYPPPPPPMGAFGYPPPPPRMPLPENMGIEYDENGNPVLVEYEFEEEIVEETAEENKNIPAPEIPIEKPAVVRESLKGRSISLNDASLLSKQREGAEKATELEHQEKKEQRRVFFVRLFFFLIFMSAITAGAYFIIEIIKPQQEILPDNIGPNRNLAGKNYWNLEPSKANNVVMRFYEALGGVNKCGSVYDKMIWGSFHIGIRIEQFYCIEKRGIAYVKVGVSPNESIFLLNAEGKAKRLLTPSVSGDSEVMGGAETEALNGLIFFDEPLHKAAFVDYMSNRHPFKDLGHMTYNGEVFDAIEFQTLSGAKINYYFDLKTGLAAYKFVEQKDASSRVEYQDYVEFGGIKLPRVRNVFVNGKSYGTAVFDTIKFNRDIIFPR</sequence>
<protein>
    <submittedName>
        <fullName evidence="3">Uncharacterized protein</fullName>
    </submittedName>
</protein>
<comment type="caution">
    <text evidence="3">The sequence shown here is derived from an EMBL/GenBank/DDBJ whole genome shotgun (WGS) entry which is preliminary data.</text>
</comment>
<keyword evidence="2" id="KW-0472">Membrane</keyword>
<gene>
    <name evidence="3" type="ORF">MOX91_00465</name>
</gene>
<feature type="compositionally biased region" description="Basic and acidic residues" evidence="1">
    <location>
        <begin position="25"/>
        <end position="36"/>
    </location>
</feature>
<name>A0ABU4WFZ9_9BACT</name>
<evidence type="ECO:0000256" key="1">
    <source>
        <dbReference type="SAM" id="MobiDB-lite"/>
    </source>
</evidence>
<keyword evidence="2" id="KW-0812">Transmembrane</keyword>
<proteinExistence type="predicted"/>
<feature type="transmembrane region" description="Helical" evidence="2">
    <location>
        <begin position="193"/>
        <end position="215"/>
    </location>
</feature>
<keyword evidence="4" id="KW-1185">Reference proteome</keyword>
<dbReference type="Proteomes" id="UP001275932">
    <property type="component" value="Unassembled WGS sequence"/>
</dbReference>
<dbReference type="EMBL" id="JALBUT010000001">
    <property type="protein sequence ID" value="MDX8414658.1"/>
    <property type="molecule type" value="Genomic_DNA"/>
</dbReference>